<feature type="compositionally biased region" description="Polar residues" evidence="1">
    <location>
        <begin position="549"/>
        <end position="561"/>
    </location>
</feature>
<feature type="compositionally biased region" description="Basic and acidic residues" evidence="1">
    <location>
        <begin position="2119"/>
        <end position="2143"/>
    </location>
</feature>
<feature type="compositionally biased region" description="Low complexity" evidence="1">
    <location>
        <begin position="2024"/>
        <end position="2042"/>
    </location>
</feature>
<dbReference type="SUPFAM" id="SSF46689">
    <property type="entry name" value="Homeodomain-like"/>
    <property type="match status" value="1"/>
</dbReference>
<feature type="compositionally biased region" description="Basic and acidic residues" evidence="1">
    <location>
        <begin position="824"/>
        <end position="833"/>
    </location>
</feature>
<feature type="compositionally biased region" description="Basic and acidic residues" evidence="1">
    <location>
        <begin position="563"/>
        <end position="574"/>
    </location>
</feature>
<feature type="region of interest" description="Disordered" evidence="1">
    <location>
        <begin position="1465"/>
        <end position="2171"/>
    </location>
</feature>
<feature type="compositionally biased region" description="Polar residues" evidence="1">
    <location>
        <begin position="1973"/>
        <end position="1986"/>
    </location>
</feature>
<feature type="compositionally biased region" description="Polar residues" evidence="1">
    <location>
        <begin position="1921"/>
        <end position="1932"/>
    </location>
</feature>
<feature type="compositionally biased region" description="Polar residues" evidence="1">
    <location>
        <begin position="1470"/>
        <end position="1480"/>
    </location>
</feature>
<feature type="compositionally biased region" description="Low complexity" evidence="1">
    <location>
        <begin position="583"/>
        <end position="596"/>
    </location>
</feature>
<sequence>MSRFNNDRDPPSRYNPRDRSPPRFPDRRQSGVYSNNAVYQNRPNDYVRGESYNRDIPRGPRVLNDAPARPAPTGPRGGRGGGFGRGSDTRDFRDTRDGPNFQPDRWRDGEDRWERRTSPRARSPPPRARTPPRDRRDDRAFPKPIDTDRARLEPRDGPPSAGSNISDPPRSSGPAYRGGGFARGRGDLTRRYPTDDRNSFRPRSRSRDRVAPRERDRSVDSRDLDRRDRARETDDRRFYRDREDGGFFRREPGPRLDTRTTGDGRHGGNSAQSTPQSERPPTLHISPQDGPQADSRRPYDGSRRGSALSDGFLNKPPRDERPDLFAGRIARAGGSPPPSAPQVPAFGFRQPTFAGPTSISWKNPDLQVPKPPPASGAAQPFKGPPTAPRALSSLPPTAPKADRVLDRSKLSNETLRVPSEEILKDAPQAARQPPAAPIPVKSTAEVKQTMISPPVEVPAPSGKLLAPPSGPRAMNVNSQPFGRSPPIGGPMGGFGRAVSPIPPSTIPTGPRAGAMPTSPHTLPDNVPTGPKADRMAPTTPRGPPPNLMRANSVTTARTSIVPSKRDFDGQEREVSPSVSQRHLSSSGLGIVSLIQSPGIARKENASQPRKSPKIEKNIELPEPLPVVQSSTTVQPLSPVSTTQVTASASEDTDMEDAPPINGSPVERKPQDSNPLGNLSDDEDELDMTELLKEHEEKFNADKAKLEAKMIDLSREEFRPSLLLDHVVRLVALQSVIPDLDFRPRLETRVETLIEKKPVEESINGSIDTPAELPTPREEEQDTAMADAFEGVTRSSRDSSFDQFSTPGPESLPYLEKGPPSPLSDPDHDTSRHHLFEIANDIKGLIKKEFDDENDEQEALRSEFRELYVNWKHHTWSLDREKEDDENALKQTSPEAPSNSGAQEFPTAPLPTPTEGGRRANRFATEYEMQRILELSLEEDRERRQKEREAKEAQASASRDREADIPDMLPPAELRRRVFQDNSQARQPKDAIRIFDFVPPPDDFTEAEDTALRQEYRENIKAWGRIAKAVSNVPGSNGRTYKECINHYYATKWDRPYEKKQRGRKGRRKTTKAVSGKKSALVPAGDTDMVDADGTTPLVTDSGRPRRAAAPVWPKDPEAEQGPLQPPSKKSGPANKYESAKEGDTGSEKPGRRKGTKEKVQRKPRNQPLAARPTATAASPQKIDKEIVKDKIQVAPMAIEERPAMWEPMSMSMPQQLPTQQVYPESGAVDIMQTGIPASTERARSHSQNQRQGASSYWSVTEEQDFRKFLSHFGADFTAISNHMGTKTAVMVSDLGSVAHDEDNADSAQIKNHYHKLIQDGKNSEVEQLVTEAEYRKKRGEASGPPPVPSQPTKRRYDPIQTPMVRTLAPNTEVIDLEKSPSQPGIPLHVSPPQFGSQSRFPAQQQPPASRQPNPAGEPLMHQEPIHPAQKPPRPHTGPRMGYFADDSRVNVAHGFPQPALQAMQEPARTLPNQNESQTQRIARIKTEHDNNPSSRNLFTHAPDPMLAEQNAERERERMGAESERATMQQQLNLQKSQQAFSDTRARMQAEMDAQSRMQAEMDAQSRMQADMDAQSRMQAEMDAQSRMQAERDMRAKMQADVDARAQLEMEQKEPENMRQRPSQPNYFRTSSSQMPPSIYTRPGPPEAGRPEHRSFQTPFGMQVAPMSSAPSPVVDLTGPSGYQSQPPPQPPPQPQPRPFSPALLVVRPPSPQRVPSALNPLNPPPSRTMTPTPAPAPAVPTPAKDPPPKRVDIMSMLNTDPPEEERPRRREREVNTPASSGTPAQQYRHPAPLSETGTAREPYGEPQSFSRTGFATSQLTPGSSVSTPTSESGPRDGLPSIHHHHRDSWPASRPPFSGLPMQQQQAVGSPLSQTQHAPSMPEAQRPSFGAPGDYRPATLSRLNSRPNIPSPPPVIGGAYSHSRTPSYTQNPRGQPPPQPPVPVVTGSGLVRDNPYKVRDPQSSQPHLHVTQVVHPQNEPSYGQNRYAQPYDPPAQEARRLEVALDRFRERQEVSAREQREREQQQQQHQHQQYLQQQQQQQQQREREQQQQHQQHQEQLIAQQRQQYRYGHHTPPITHTQYAPPERSGPTPLGHTAYPPPDLSHSQQQSQQHIQYQNELARRDQERDQQRRERMAREAQERSKVQQQRQRYAAEADDQRRHQWRGAAPPPN</sequence>
<feature type="compositionally biased region" description="Basic and acidic residues" evidence="1">
    <location>
        <begin position="87"/>
        <end position="97"/>
    </location>
</feature>
<feature type="compositionally biased region" description="Basic and acidic residues" evidence="1">
    <location>
        <begin position="45"/>
        <end position="58"/>
    </location>
</feature>
<feature type="compositionally biased region" description="Pro residues" evidence="1">
    <location>
        <begin position="1685"/>
        <end position="1699"/>
    </location>
</feature>
<feature type="compositionally biased region" description="Low complexity" evidence="1">
    <location>
        <begin position="1528"/>
        <end position="1538"/>
    </location>
</feature>
<name>A0A4Z1PE73_9PEZI</name>
<gene>
    <name evidence="3" type="ORF">E6O75_ATG06949</name>
</gene>
<accession>A0A4Z1PE73</accession>
<dbReference type="EMBL" id="SNSC02000012">
    <property type="protein sequence ID" value="TID19611.1"/>
    <property type="molecule type" value="Genomic_DNA"/>
</dbReference>
<feature type="region of interest" description="Disordered" evidence="1">
    <location>
        <begin position="760"/>
        <end position="833"/>
    </location>
</feature>
<evidence type="ECO:0000256" key="1">
    <source>
        <dbReference type="SAM" id="MobiDB-lite"/>
    </source>
</evidence>
<feature type="domain" description="Myb-like" evidence="2">
    <location>
        <begin position="1253"/>
        <end position="1319"/>
    </location>
</feature>
<feature type="compositionally biased region" description="Basic and acidic residues" evidence="1">
    <location>
        <begin position="937"/>
        <end position="963"/>
    </location>
</feature>
<feature type="compositionally biased region" description="Basic residues" evidence="1">
    <location>
        <begin position="1150"/>
        <end position="1164"/>
    </location>
</feature>
<feature type="compositionally biased region" description="Polar residues" evidence="1">
    <location>
        <begin position="1807"/>
        <end position="1832"/>
    </location>
</feature>
<dbReference type="InterPro" id="IPR001005">
    <property type="entry name" value="SANT/Myb"/>
</dbReference>
<feature type="compositionally biased region" description="Basic and acidic residues" evidence="1">
    <location>
        <begin position="1137"/>
        <end position="1149"/>
    </location>
</feature>
<feature type="compositionally biased region" description="Basic and acidic residues" evidence="1">
    <location>
        <begin position="294"/>
        <end position="303"/>
    </location>
</feature>
<feature type="compositionally biased region" description="Basic and acidic residues" evidence="1">
    <location>
        <begin position="131"/>
        <end position="156"/>
    </location>
</feature>
<feature type="compositionally biased region" description="Polar residues" evidence="1">
    <location>
        <begin position="888"/>
        <end position="901"/>
    </location>
</feature>
<evidence type="ECO:0000259" key="2">
    <source>
        <dbReference type="SMART" id="SM00717"/>
    </source>
</evidence>
<feature type="compositionally biased region" description="Basic and acidic residues" evidence="1">
    <location>
        <begin position="1510"/>
        <end position="1524"/>
    </location>
</feature>
<feature type="compositionally biased region" description="Basic and acidic residues" evidence="1">
    <location>
        <begin position="400"/>
        <end position="410"/>
    </location>
</feature>
<feature type="region of interest" description="Disordered" evidence="1">
    <location>
        <begin position="875"/>
        <end position="917"/>
    </location>
</feature>
<feature type="compositionally biased region" description="Low complexity" evidence="1">
    <location>
        <begin position="2050"/>
        <end position="2066"/>
    </location>
</feature>
<feature type="compositionally biased region" description="Basic and acidic residues" evidence="1">
    <location>
        <begin position="1996"/>
        <end position="2023"/>
    </location>
</feature>
<dbReference type="Proteomes" id="UP000298493">
    <property type="component" value="Unassembled WGS sequence"/>
</dbReference>
<feature type="compositionally biased region" description="Polar residues" evidence="1">
    <location>
        <begin position="1860"/>
        <end position="1877"/>
    </location>
</feature>
<proteinExistence type="predicted"/>
<feature type="compositionally biased region" description="Basic and acidic residues" evidence="1">
    <location>
        <begin position="689"/>
        <end position="701"/>
    </location>
</feature>
<dbReference type="STRING" id="86259.A0A4Z1PE73"/>
<feature type="compositionally biased region" description="Basic and acidic residues" evidence="1">
    <location>
        <begin position="104"/>
        <end position="117"/>
    </location>
</feature>
<feature type="compositionally biased region" description="Gly residues" evidence="1">
    <location>
        <begin position="75"/>
        <end position="85"/>
    </location>
</feature>
<feature type="compositionally biased region" description="Polar residues" evidence="1">
    <location>
        <begin position="31"/>
        <end position="43"/>
    </location>
</feature>
<comment type="caution">
    <text evidence="3">The sequence shown here is derived from an EMBL/GenBank/DDBJ whole genome shotgun (WGS) entry which is preliminary data.</text>
</comment>
<dbReference type="CDD" id="cd00167">
    <property type="entry name" value="SANT"/>
    <property type="match status" value="2"/>
</dbReference>
<dbReference type="Gene3D" id="1.10.10.60">
    <property type="entry name" value="Homeodomain-like"/>
    <property type="match status" value="2"/>
</dbReference>
<evidence type="ECO:0000313" key="3">
    <source>
        <dbReference type="EMBL" id="TID19611.1"/>
    </source>
</evidence>
<feature type="compositionally biased region" description="Low complexity" evidence="1">
    <location>
        <begin position="2103"/>
        <end position="2116"/>
    </location>
</feature>
<feature type="compositionally biased region" description="Pro residues" evidence="1">
    <location>
        <begin position="1933"/>
        <end position="1942"/>
    </location>
</feature>
<protein>
    <recommendedName>
        <fullName evidence="2">Myb-like domain-containing protein</fullName>
    </recommendedName>
</protein>
<feature type="region of interest" description="Disordered" evidence="1">
    <location>
        <begin position="1"/>
        <end position="701"/>
    </location>
</feature>
<keyword evidence="4" id="KW-1185">Reference proteome</keyword>
<feature type="domain" description="Myb-like" evidence="2">
    <location>
        <begin position="999"/>
        <end position="1053"/>
    </location>
</feature>
<evidence type="ECO:0000313" key="4">
    <source>
        <dbReference type="Proteomes" id="UP000298493"/>
    </source>
</evidence>
<feature type="region of interest" description="Disordered" evidence="1">
    <location>
        <begin position="1054"/>
        <end position="1187"/>
    </location>
</feature>
<feature type="compositionally biased region" description="Polar residues" evidence="1">
    <location>
        <begin position="627"/>
        <end position="649"/>
    </location>
</feature>
<feature type="compositionally biased region" description="Polar residues" evidence="1">
    <location>
        <begin position="269"/>
        <end position="279"/>
    </location>
</feature>
<feature type="region of interest" description="Disordered" evidence="1">
    <location>
        <begin position="1334"/>
        <end position="1443"/>
    </location>
</feature>
<organism evidence="3 4">
    <name type="scientific">Venturia nashicola</name>
    <dbReference type="NCBI Taxonomy" id="86259"/>
    <lineage>
        <taxon>Eukaryota</taxon>
        <taxon>Fungi</taxon>
        <taxon>Dikarya</taxon>
        <taxon>Ascomycota</taxon>
        <taxon>Pezizomycotina</taxon>
        <taxon>Dothideomycetes</taxon>
        <taxon>Pleosporomycetidae</taxon>
        <taxon>Venturiales</taxon>
        <taxon>Venturiaceae</taxon>
        <taxon>Venturia</taxon>
    </lineage>
</organism>
<feature type="region of interest" description="Disordered" evidence="1">
    <location>
        <begin position="933"/>
        <end position="1004"/>
    </location>
</feature>
<feature type="compositionally biased region" description="Basic and acidic residues" evidence="1">
    <location>
        <begin position="1"/>
        <end position="29"/>
    </location>
</feature>
<feature type="compositionally biased region" description="Basic and acidic residues" evidence="1">
    <location>
        <begin position="184"/>
        <end position="266"/>
    </location>
</feature>
<feature type="compositionally biased region" description="Pro residues" evidence="1">
    <location>
        <begin position="1721"/>
        <end position="1745"/>
    </location>
</feature>
<feature type="compositionally biased region" description="Polar residues" evidence="1">
    <location>
        <begin position="1619"/>
        <end position="1635"/>
    </location>
</feature>
<feature type="compositionally biased region" description="Low complexity" evidence="1">
    <location>
        <begin position="1396"/>
        <end position="1414"/>
    </location>
</feature>
<feature type="compositionally biased region" description="Basic and acidic residues" evidence="1">
    <location>
        <begin position="2151"/>
        <end position="2160"/>
    </location>
</feature>
<feature type="compositionally biased region" description="Basic and acidic residues" evidence="1">
    <location>
        <begin position="1764"/>
        <end position="1774"/>
    </location>
</feature>
<feature type="compositionally biased region" description="Basic residues" evidence="1">
    <location>
        <begin position="1060"/>
        <end position="1070"/>
    </location>
</feature>
<feature type="compositionally biased region" description="Polar residues" evidence="1">
    <location>
        <begin position="1776"/>
        <end position="1785"/>
    </location>
</feature>
<dbReference type="SMART" id="SM00717">
    <property type="entry name" value="SANT"/>
    <property type="match status" value="2"/>
</dbReference>
<reference evidence="3 4" key="1">
    <citation type="submission" date="2019-04" db="EMBL/GenBank/DDBJ databases">
        <title>High contiguity whole genome sequence and gene annotation resource for two Venturia nashicola isolates.</title>
        <authorList>
            <person name="Prokchorchik M."/>
            <person name="Won K."/>
            <person name="Lee Y."/>
            <person name="Choi E.D."/>
            <person name="Segonzac C."/>
            <person name="Sohn K.H."/>
        </authorList>
    </citation>
    <scope>NUCLEOTIDE SEQUENCE [LARGE SCALE GENOMIC DNA]</scope>
    <source>
        <strain evidence="3 4">PRI2</strain>
    </source>
</reference>
<feature type="compositionally biased region" description="Basic and acidic residues" evidence="1">
    <location>
        <begin position="1588"/>
        <end position="1618"/>
    </location>
</feature>
<dbReference type="InterPro" id="IPR009057">
    <property type="entry name" value="Homeodomain-like_sf"/>
</dbReference>